<protein>
    <recommendedName>
        <fullName evidence="5">Ribosome-recycling factor</fullName>
        <shortName evidence="5">RRF</shortName>
    </recommendedName>
    <alternativeName>
        <fullName evidence="5">Ribosome-releasing factor</fullName>
    </alternativeName>
</protein>
<comment type="subcellular location">
    <subcellularLocation>
        <location evidence="1 5">Cytoplasm</location>
    </subcellularLocation>
</comment>
<dbReference type="InterPro" id="IPR002661">
    <property type="entry name" value="Ribosome_recyc_fac"/>
</dbReference>
<keyword evidence="4 5" id="KW-0648">Protein biosynthesis</keyword>
<evidence type="ECO:0000256" key="6">
    <source>
        <dbReference type="SAM" id="Coils"/>
    </source>
</evidence>
<dbReference type="FunFam" id="1.10.132.20:FF:000001">
    <property type="entry name" value="Ribosome-recycling factor"/>
    <property type="match status" value="1"/>
</dbReference>
<evidence type="ECO:0000313" key="8">
    <source>
        <dbReference type="EMBL" id="QMS85449.1"/>
    </source>
</evidence>
<name>A0A7L7KSR4_9MOLU</name>
<dbReference type="GO" id="GO:0006415">
    <property type="term" value="P:translational termination"/>
    <property type="evidence" value="ECO:0007669"/>
    <property type="project" value="UniProtKB-UniRule"/>
</dbReference>
<dbReference type="EMBL" id="CP048914">
    <property type="protein sequence ID" value="QMS85449.1"/>
    <property type="molecule type" value="Genomic_DNA"/>
</dbReference>
<evidence type="ECO:0000256" key="4">
    <source>
        <dbReference type="ARBA" id="ARBA00022917"/>
    </source>
</evidence>
<keyword evidence="3 5" id="KW-0963">Cytoplasm</keyword>
<dbReference type="HAMAP" id="MF_00040">
    <property type="entry name" value="RRF"/>
    <property type="match status" value="1"/>
</dbReference>
<dbReference type="FunFam" id="3.30.1360.40:FF:000001">
    <property type="entry name" value="Ribosome-recycling factor"/>
    <property type="match status" value="1"/>
</dbReference>
<dbReference type="SUPFAM" id="SSF55194">
    <property type="entry name" value="Ribosome recycling factor, RRF"/>
    <property type="match status" value="1"/>
</dbReference>
<proteinExistence type="inferred from homology"/>
<keyword evidence="6" id="KW-0175">Coiled coil</keyword>
<dbReference type="Gene3D" id="1.10.132.20">
    <property type="entry name" value="Ribosome-recycling factor"/>
    <property type="match status" value="1"/>
</dbReference>
<dbReference type="GO" id="GO:0005737">
    <property type="term" value="C:cytoplasm"/>
    <property type="evidence" value="ECO:0007669"/>
    <property type="project" value="UniProtKB-SubCell"/>
</dbReference>
<dbReference type="KEGG" id="xcl:G4Z02_06665"/>
<dbReference type="PANTHER" id="PTHR20982">
    <property type="entry name" value="RIBOSOME RECYCLING FACTOR"/>
    <property type="match status" value="1"/>
</dbReference>
<organism evidence="8 9">
    <name type="scientific">Candidatus Xianfuyuplasma coldseepsis</name>
    <dbReference type="NCBI Taxonomy" id="2782163"/>
    <lineage>
        <taxon>Bacteria</taxon>
        <taxon>Bacillati</taxon>
        <taxon>Mycoplasmatota</taxon>
        <taxon>Mollicutes</taxon>
        <taxon>Candidatus Izemoplasmatales</taxon>
        <taxon>Candidatus Izemoplasmataceae</taxon>
        <taxon>Candidatus Xianfuyuplasma</taxon>
    </lineage>
</organism>
<dbReference type="AlphaFoldDB" id="A0A7L7KSR4"/>
<dbReference type="PANTHER" id="PTHR20982:SF3">
    <property type="entry name" value="MITOCHONDRIAL RIBOSOME RECYCLING FACTOR PSEUDO 1"/>
    <property type="match status" value="1"/>
</dbReference>
<evidence type="ECO:0000259" key="7">
    <source>
        <dbReference type="Pfam" id="PF01765"/>
    </source>
</evidence>
<dbReference type="Proteomes" id="UP000514720">
    <property type="component" value="Chromosome"/>
</dbReference>
<evidence type="ECO:0000256" key="5">
    <source>
        <dbReference type="HAMAP-Rule" id="MF_00040"/>
    </source>
</evidence>
<dbReference type="Gene3D" id="3.30.1360.40">
    <property type="match status" value="1"/>
</dbReference>
<reference evidence="8 9" key="1">
    <citation type="submission" date="2020-02" db="EMBL/GenBank/DDBJ databases">
        <authorList>
            <person name="Zheng R.K."/>
            <person name="Sun C.M."/>
        </authorList>
    </citation>
    <scope>NUCLEOTIDE SEQUENCE [LARGE SCALE GENOMIC DNA]</scope>
    <source>
        <strain evidence="9">zrk13</strain>
    </source>
</reference>
<feature type="domain" description="Ribosome recycling factor" evidence="7">
    <location>
        <begin position="20"/>
        <end position="183"/>
    </location>
</feature>
<feature type="coiled-coil region" evidence="6">
    <location>
        <begin position="139"/>
        <end position="180"/>
    </location>
</feature>
<dbReference type="Pfam" id="PF01765">
    <property type="entry name" value="RRF"/>
    <property type="match status" value="1"/>
</dbReference>
<dbReference type="RefSeq" id="WP_258877243.1">
    <property type="nucleotide sequence ID" value="NZ_CP048914.1"/>
</dbReference>
<dbReference type="CDD" id="cd00520">
    <property type="entry name" value="RRF"/>
    <property type="match status" value="1"/>
</dbReference>
<gene>
    <name evidence="5 8" type="primary">frr</name>
    <name evidence="8" type="ORF">G4Z02_06665</name>
</gene>
<evidence type="ECO:0000256" key="1">
    <source>
        <dbReference type="ARBA" id="ARBA00004496"/>
    </source>
</evidence>
<evidence type="ECO:0000313" key="9">
    <source>
        <dbReference type="Proteomes" id="UP000514720"/>
    </source>
</evidence>
<comment type="function">
    <text evidence="5">Responsible for the release of ribosomes from messenger RNA at the termination of protein biosynthesis. May increase the efficiency of translation by recycling ribosomes from one round of translation to another.</text>
</comment>
<keyword evidence="9" id="KW-1185">Reference proteome</keyword>
<evidence type="ECO:0000256" key="2">
    <source>
        <dbReference type="ARBA" id="ARBA00005912"/>
    </source>
</evidence>
<dbReference type="GO" id="GO:0043023">
    <property type="term" value="F:ribosomal large subunit binding"/>
    <property type="evidence" value="ECO:0007669"/>
    <property type="project" value="TreeGrafter"/>
</dbReference>
<evidence type="ECO:0000256" key="3">
    <source>
        <dbReference type="ARBA" id="ARBA00022490"/>
    </source>
</evidence>
<comment type="similarity">
    <text evidence="2 5">Belongs to the RRF family.</text>
</comment>
<dbReference type="InterPro" id="IPR036191">
    <property type="entry name" value="RRF_sf"/>
</dbReference>
<dbReference type="InterPro" id="IPR023584">
    <property type="entry name" value="Ribosome_recyc_fac_dom"/>
</dbReference>
<accession>A0A7L7KSR4</accession>
<dbReference type="NCBIfam" id="TIGR00496">
    <property type="entry name" value="frr"/>
    <property type="match status" value="1"/>
</dbReference>
<sequence>MPEMILMELEEKMEARIKNLSHELAKIRTGRANPRMFDDVHVPYYGVETPITQVANISVPEPTQLIVKPYDRSIVKDVEKAIMAANLGVNPNNEGVQLRIVLPALTKERRIELTKQVKKYGEEAKISIRNYRRDGNDAIKKLEKNHEISEDDSKGYQEDIQELTDKYTDKIDQVVQEKDEDIMSI</sequence>